<evidence type="ECO:0000259" key="1">
    <source>
        <dbReference type="Pfam" id="PF01225"/>
    </source>
</evidence>
<dbReference type="GO" id="GO:0016881">
    <property type="term" value="F:acid-amino acid ligase activity"/>
    <property type="evidence" value="ECO:0007669"/>
    <property type="project" value="InterPro"/>
</dbReference>
<reference evidence="2" key="1">
    <citation type="submission" date="2018-05" db="EMBL/GenBank/DDBJ databases">
        <authorList>
            <person name="Lanie J.A."/>
            <person name="Ng W.-L."/>
            <person name="Kazmierczak K.M."/>
            <person name="Andrzejewski T.M."/>
            <person name="Davidsen T.M."/>
            <person name="Wayne K.J."/>
            <person name="Tettelin H."/>
            <person name="Glass J.I."/>
            <person name="Rusch D."/>
            <person name="Podicherti R."/>
            <person name="Tsui H.-C.T."/>
            <person name="Winkler M.E."/>
        </authorList>
    </citation>
    <scope>NUCLEOTIDE SEQUENCE</scope>
</reference>
<organism evidence="2">
    <name type="scientific">marine metagenome</name>
    <dbReference type="NCBI Taxonomy" id="408172"/>
    <lineage>
        <taxon>unclassified sequences</taxon>
        <taxon>metagenomes</taxon>
        <taxon>ecological metagenomes</taxon>
    </lineage>
</organism>
<dbReference type="EMBL" id="UINC01212174">
    <property type="protein sequence ID" value="SVE36380.1"/>
    <property type="molecule type" value="Genomic_DNA"/>
</dbReference>
<dbReference type="PANTHER" id="PTHR43445">
    <property type="entry name" value="UDP-N-ACETYLMURAMATE--L-ALANINE LIGASE-RELATED"/>
    <property type="match status" value="1"/>
</dbReference>
<dbReference type="InterPro" id="IPR000713">
    <property type="entry name" value="Mur_ligase_N"/>
</dbReference>
<dbReference type="Pfam" id="PF01225">
    <property type="entry name" value="Mur_ligase"/>
    <property type="match status" value="1"/>
</dbReference>
<dbReference type="SUPFAM" id="SSF51984">
    <property type="entry name" value="MurCD N-terminal domain"/>
    <property type="match status" value="1"/>
</dbReference>
<dbReference type="InterPro" id="IPR050061">
    <property type="entry name" value="MurCDEF_pg_biosynth"/>
</dbReference>
<accession>A0A383CWH5</accession>
<gene>
    <name evidence="2" type="ORF">METZ01_LOCUS489234</name>
</gene>
<evidence type="ECO:0000313" key="2">
    <source>
        <dbReference type="EMBL" id="SVE36380.1"/>
    </source>
</evidence>
<feature type="domain" description="Mur ligase N-terminal catalytic" evidence="1">
    <location>
        <begin position="1"/>
        <end position="63"/>
    </location>
</feature>
<dbReference type="PANTHER" id="PTHR43445:SF3">
    <property type="entry name" value="UDP-N-ACETYLMURAMATE--L-ALANINE LIGASE"/>
    <property type="match status" value="1"/>
</dbReference>
<dbReference type="AlphaFoldDB" id="A0A383CWH5"/>
<name>A0A383CWH5_9ZZZZ</name>
<proteinExistence type="predicted"/>
<feature type="non-terminal residue" evidence="2">
    <location>
        <position position="63"/>
    </location>
</feature>
<dbReference type="Gene3D" id="3.40.50.720">
    <property type="entry name" value="NAD(P)-binding Rossmann-like Domain"/>
    <property type="match status" value="1"/>
</dbReference>
<protein>
    <recommendedName>
        <fullName evidence="1">Mur ligase N-terminal catalytic domain-containing protein</fullName>
    </recommendedName>
</protein>
<sequence>MSGIAEVLINQGYEISGSDKTESSTTDHLRQLGAKIFFNHEPNNIKNAQVVVMSSAISMDNPE</sequence>